<keyword evidence="7 9" id="KW-1133">Transmembrane helix</keyword>
<dbReference type="Pfam" id="PF00528">
    <property type="entry name" value="BPD_transp_1"/>
    <property type="match status" value="1"/>
</dbReference>
<feature type="transmembrane region" description="Helical" evidence="9">
    <location>
        <begin position="188"/>
        <end position="209"/>
    </location>
</feature>
<comment type="similarity">
    <text evidence="2">Belongs to the binding-protein-dependent transport system permease family. HisMQ subfamily.</text>
</comment>
<keyword evidence="12" id="KW-1185">Reference proteome</keyword>
<dbReference type="Gene3D" id="1.10.3720.10">
    <property type="entry name" value="MetI-like"/>
    <property type="match status" value="2"/>
</dbReference>
<dbReference type="InterPro" id="IPR000515">
    <property type="entry name" value="MetI-like"/>
</dbReference>
<evidence type="ECO:0000256" key="1">
    <source>
        <dbReference type="ARBA" id="ARBA00004429"/>
    </source>
</evidence>
<keyword evidence="6" id="KW-0029">Amino-acid transport</keyword>
<evidence type="ECO:0000256" key="9">
    <source>
        <dbReference type="RuleBase" id="RU363032"/>
    </source>
</evidence>
<dbReference type="NCBIfam" id="TIGR01726">
    <property type="entry name" value="HEQRo_perm_3TM"/>
    <property type="match status" value="1"/>
</dbReference>
<feature type="domain" description="ABC transmembrane type-1" evidence="10">
    <location>
        <begin position="92"/>
        <end position="385"/>
    </location>
</feature>
<feature type="transmembrane region" description="Helical" evidence="9">
    <location>
        <begin position="265"/>
        <end position="284"/>
    </location>
</feature>
<evidence type="ECO:0000313" key="12">
    <source>
        <dbReference type="Proteomes" id="UP001595976"/>
    </source>
</evidence>
<evidence type="ECO:0000256" key="4">
    <source>
        <dbReference type="ARBA" id="ARBA00022475"/>
    </source>
</evidence>
<accession>A0ABW0F8G0</accession>
<feature type="transmembrane region" description="Helical" evidence="9">
    <location>
        <begin position="87"/>
        <end position="116"/>
    </location>
</feature>
<keyword evidence="8 9" id="KW-0472">Membrane</keyword>
<evidence type="ECO:0000256" key="5">
    <source>
        <dbReference type="ARBA" id="ARBA00022692"/>
    </source>
</evidence>
<dbReference type="PANTHER" id="PTHR30614:SF37">
    <property type="entry name" value="AMINO-ACID ABC TRANSPORTER PERMEASE PROTEIN YHDX-RELATED"/>
    <property type="match status" value="1"/>
</dbReference>
<evidence type="ECO:0000256" key="7">
    <source>
        <dbReference type="ARBA" id="ARBA00022989"/>
    </source>
</evidence>
<keyword evidence="4" id="KW-1003">Cell membrane</keyword>
<protein>
    <submittedName>
        <fullName evidence="11">Amino acid ABC transporter permease</fullName>
    </submittedName>
</protein>
<dbReference type="EMBL" id="JBHSLI010000010">
    <property type="protein sequence ID" value="MFC5295433.1"/>
    <property type="molecule type" value="Genomic_DNA"/>
</dbReference>
<evidence type="ECO:0000256" key="2">
    <source>
        <dbReference type="ARBA" id="ARBA00010072"/>
    </source>
</evidence>
<dbReference type="RefSeq" id="WP_260349757.1">
    <property type="nucleotide sequence ID" value="NZ_JAOAOS010000029.1"/>
</dbReference>
<dbReference type="InterPro" id="IPR035906">
    <property type="entry name" value="MetI-like_sf"/>
</dbReference>
<comment type="subcellular location">
    <subcellularLocation>
        <location evidence="1">Cell inner membrane</location>
        <topology evidence="1">Multi-pass membrane protein</topology>
    </subcellularLocation>
    <subcellularLocation>
        <location evidence="9">Cell membrane</location>
        <topology evidence="9">Multi-pass membrane protein</topology>
    </subcellularLocation>
</comment>
<name>A0ABW0F8G0_9HYPH</name>
<feature type="transmembrane region" description="Helical" evidence="9">
    <location>
        <begin position="366"/>
        <end position="388"/>
    </location>
</feature>
<proteinExistence type="inferred from homology"/>
<dbReference type="Proteomes" id="UP001595976">
    <property type="component" value="Unassembled WGS sequence"/>
</dbReference>
<evidence type="ECO:0000313" key="11">
    <source>
        <dbReference type="EMBL" id="MFC5295433.1"/>
    </source>
</evidence>
<dbReference type="CDD" id="cd06261">
    <property type="entry name" value="TM_PBP2"/>
    <property type="match status" value="1"/>
</dbReference>
<gene>
    <name evidence="11" type="ORF">ACFPK2_20800</name>
</gene>
<dbReference type="InterPro" id="IPR043429">
    <property type="entry name" value="ArtM/GltK/GlnP/TcyL/YhdX-like"/>
</dbReference>
<comment type="caution">
    <text evidence="11">The sequence shown here is derived from an EMBL/GenBank/DDBJ whole genome shotgun (WGS) entry which is preliminary data.</text>
</comment>
<evidence type="ECO:0000256" key="6">
    <source>
        <dbReference type="ARBA" id="ARBA00022970"/>
    </source>
</evidence>
<evidence type="ECO:0000256" key="3">
    <source>
        <dbReference type="ARBA" id="ARBA00022448"/>
    </source>
</evidence>
<keyword evidence="3 9" id="KW-0813">Transport</keyword>
<evidence type="ECO:0000256" key="8">
    <source>
        <dbReference type="ARBA" id="ARBA00023136"/>
    </source>
</evidence>
<dbReference type="InterPro" id="IPR010065">
    <property type="entry name" value="AA_ABC_transptr_permease_3TM"/>
</dbReference>
<reference evidence="12" key="1">
    <citation type="journal article" date="2019" name="Int. J. Syst. Evol. Microbiol.">
        <title>The Global Catalogue of Microorganisms (GCM) 10K type strain sequencing project: providing services to taxonomists for standard genome sequencing and annotation.</title>
        <authorList>
            <consortium name="The Broad Institute Genomics Platform"/>
            <consortium name="The Broad Institute Genome Sequencing Center for Infectious Disease"/>
            <person name="Wu L."/>
            <person name="Ma J."/>
        </authorList>
    </citation>
    <scope>NUCLEOTIDE SEQUENCE [LARGE SCALE GENOMIC DNA]</scope>
    <source>
        <strain evidence="12">CGMCC 1.15643</strain>
    </source>
</reference>
<sequence>MSSIPTETVSPGKASLFYDPKIRGYVYQIVLLAVVGFLVWSAASNAIENLRAQKIASGFGFWNNAAGFDVNQKLIPFSASGSTYGQAFWVGLLNTLLVAALGIVLATIIGFAVGVARLSSNWVVAKLAMVYVEGIRNIPLLLQLYFWYNAVLKPLPDARNSIALPGSIYLNNRGIILPSPQFAPAFEAVAVAFLVGIAGAVAFFVWARGQQARTGRQYPNGWVALALIVGLPLLVFFAVGQPLSFDYPQQGRFNLTGGMQIFPEFVALLLGLSTYTAAFIAEVVRAGILAVSKGQSEAAHALGLRPGPTLKLVVIPQAMRVIVPPLTSQYLNLVKNSSLAVAIGYPDLVQVFTGTVLNQTGQAVEVVAITMAVYLTISLVTSLAMNIYNKRIALVER</sequence>
<feature type="transmembrane region" description="Helical" evidence="9">
    <location>
        <begin position="25"/>
        <end position="43"/>
    </location>
</feature>
<keyword evidence="5 9" id="KW-0812">Transmembrane</keyword>
<dbReference type="PANTHER" id="PTHR30614">
    <property type="entry name" value="MEMBRANE COMPONENT OF AMINO ACID ABC TRANSPORTER"/>
    <property type="match status" value="1"/>
</dbReference>
<feature type="transmembrane region" description="Helical" evidence="9">
    <location>
        <begin position="221"/>
        <end position="245"/>
    </location>
</feature>
<dbReference type="SUPFAM" id="SSF161098">
    <property type="entry name" value="MetI-like"/>
    <property type="match status" value="2"/>
</dbReference>
<dbReference type="PROSITE" id="PS50928">
    <property type="entry name" value="ABC_TM1"/>
    <property type="match status" value="1"/>
</dbReference>
<organism evidence="11 12">
    <name type="scientific">Bosea minatitlanensis</name>
    <dbReference type="NCBI Taxonomy" id="128782"/>
    <lineage>
        <taxon>Bacteria</taxon>
        <taxon>Pseudomonadati</taxon>
        <taxon>Pseudomonadota</taxon>
        <taxon>Alphaproteobacteria</taxon>
        <taxon>Hyphomicrobiales</taxon>
        <taxon>Boseaceae</taxon>
        <taxon>Bosea</taxon>
    </lineage>
</organism>
<evidence type="ECO:0000259" key="10">
    <source>
        <dbReference type="PROSITE" id="PS50928"/>
    </source>
</evidence>